<dbReference type="CDD" id="cd08955">
    <property type="entry name" value="KR_2_FAS_SDR_x"/>
    <property type="match status" value="1"/>
</dbReference>
<dbReference type="SUPFAM" id="SSF47336">
    <property type="entry name" value="ACP-like"/>
    <property type="match status" value="1"/>
</dbReference>
<dbReference type="SUPFAM" id="SSF53901">
    <property type="entry name" value="Thiolase-like"/>
    <property type="match status" value="1"/>
</dbReference>
<feature type="domain" description="PKS/mFAS DH" evidence="8">
    <location>
        <begin position="912"/>
        <end position="1191"/>
    </location>
</feature>
<dbReference type="OrthoDB" id="5478077at2"/>
<dbReference type="Pfam" id="PF00550">
    <property type="entry name" value="PP-binding"/>
    <property type="match status" value="1"/>
</dbReference>
<organism evidence="9 10">
    <name type="scientific">Micromonospora matsumotoense</name>
    <dbReference type="NCBI Taxonomy" id="121616"/>
    <lineage>
        <taxon>Bacteria</taxon>
        <taxon>Bacillati</taxon>
        <taxon>Actinomycetota</taxon>
        <taxon>Actinomycetes</taxon>
        <taxon>Micromonosporales</taxon>
        <taxon>Micromonosporaceae</taxon>
        <taxon>Micromonospora</taxon>
    </lineage>
</organism>
<dbReference type="STRING" id="121616.GA0070216_10488"/>
<dbReference type="InterPro" id="IPR009081">
    <property type="entry name" value="PP-bd_ACP"/>
</dbReference>
<dbReference type="PROSITE" id="PS50075">
    <property type="entry name" value="CARRIER"/>
    <property type="match status" value="1"/>
</dbReference>
<dbReference type="SUPFAM" id="SSF52151">
    <property type="entry name" value="FabD/lysophospholipase-like"/>
    <property type="match status" value="1"/>
</dbReference>
<dbReference type="InterPro" id="IPR014030">
    <property type="entry name" value="Ketoacyl_synth_N"/>
</dbReference>
<dbReference type="GO" id="GO:0004312">
    <property type="term" value="F:fatty acid synthase activity"/>
    <property type="evidence" value="ECO:0007669"/>
    <property type="project" value="TreeGrafter"/>
</dbReference>
<dbReference type="GO" id="GO:0006633">
    <property type="term" value="P:fatty acid biosynthetic process"/>
    <property type="evidence" value="ECO:0007669"/>
    <property type="project" value="TreeGrafter"/>
</dbReference>
<evidence type="ECO:0000313" key="10">
    <source>
        <dbReference type="Proteomes" id="UP000198797"/>
    </source>
</evidence>
<proteinExistence type="predicted"/>
<feature type="region of interest" description="N-terminal hotdog fold" evidence="4">
    <location>
        <begin position="912"/>
        <end position="1038"/>
    </location>
</feature>
<dbReference type="SUPFAM" id="SSF55048">
    <property type="entry name" value="Probable ACP-binding domain of malonyl-CoA ACP transacylase"/>
    <property type="match status" value="1"/>
</dbReference>
<dbReference type="Pfam" id="PF21089">
    <property type="entry name" value="PKS_DH_N"/>
    <property type="match status" value="1"/>
</dbReference>
<dbReference type="InterPro" id="IPR006162">
    <property type="entry name" value="Ppantetheine_attach_site"/>
</dbReference>
<dbReference type="EMBL" id="FMCU01000004">
    <property type="protein sequence ID" value="SCF02618.1"/>
    <property type="molecule type" value="Genomic_DNA"/>
</dbReference>
<dbReference type="Proteomes" id="UP000198797">
    <property type="component" value="Unassembled WGS sequence"/>
</dbReference>
<dbReference type="InterPro" id="IPR001227">
    <property type="entry name" value="Ac_transferase_dom_sf"/>
</dbReference>
<reference evidence="10" key="1">
    <citation type="submission" date="2016-06" db="EMBL/GenBank/DDBJ databases">
        <authorList>
            <person name="Varghese N."/>
            <person name="Submissions Spin"/>
        </authorList>
    </citation>
    <scope>NUCLEOTIDE SEQUENCE [LARGE SCALE GENOMIC DNA]</scope>
    <source>
        <strain evidence="10">DSM 44100</strain>
    </source>
</reference>
<name>A0A1C4X2E2_9ACTN</name>
<dbReference type="InterPro" id="IPR049552">
    <property type="entry name" value="PKS_DH_N"/>
</dbReference>
<dbReference type="Gene3D" id="3.40.366.10">
    <property type="entry name" value="Malonyl-Coenzyme A Acyl Carrier Protein, domain 2"/>
    <property type="match status" value="1"/>
</dbReference>
<evidence type="ECO:0000256" key="1">
    <source>
        <dbReference type="ARBA" id="ARBA00022450"/>
    </source>
</evidence>
<evidence type="ECO:0000259" key="6">
    <source>
        <dbReference type="PROSITE" id="PS50075"/>
    </source>
</evidence>
<dbReference type="CDD" id="cd00833">
    <property type="entry name" value="PKS"/>
    <property type="match status" value="1"/>
</dbReference>
<evidence type="ECO:0000256" key="4">
    <source>
        <dbReference type="PROSITE-ProRule" id="PRU01363"/>
    </source>
</evidence>
<dbReference type="InterPro" id="IPR049900">
    <property type="entry name" value="PKS_mFAS_DH"/>
</dbReference>
<dbReference type="PROSITE" id="PS52019">
    <property type="entry name" value="PKS_MFAS_DH"/>
    <property type="match status" value="1"/>
</dbReference>
<feature type="active site" description="Proton acceptor; for dehydratase activity" evidence="4">
    <location>
        <position position="945"/>
    </location>
</feature>
<dbReference type="InterPro" id="IPR020807">
    <property type="entry name" value="PKS_DH"/>
</dbReference>
<evidence type="ECO:0000259" key="8">
    <source>
        <dbReference type="PROSITE" id="PS52019"/>
    </source>
</evidence>
<dbReference type="PROSITE" id="PS00012">
    <property type="entry name" value="PHOSPHOPANTETHEINE"/>
    <property type="match status" value="1"/>
</dbReference>
<dbReference type="PANTHER" id="PTHR43775">
    <property type="entry name" value="FATTY ACID SYNTHASE"/>
    <property type="match status" value="1"/>
</dbReference>
<dbReference type="Pfam" id="PF16197">
    <property type="entry name" value="KAsynt_C_assoc"/>
    <property type="match status" value="1"/>
</dbReference>
<dbReference type="InterPro" id="IPR049551">
    <property type="entry name" value="PKS_DH_C"/>
</dbReference>
<dbReference type="Gene3D" id="3.10.129.110">
    <property type="entry name" value="Polyketide synthase dehydratase"/>
    <property type="match status" value="1"/>
</dbReference>
<dbReference type="InterPro" id="IPR020841">
    <property type="entry name" value="PKS_Beta-ketoAc_synthase_dom"/>
</dbReference>
<dbReference type="InterPro" id="IPR013968">
    <property type="entry name" value="PKS_KR"/>
</dbReference>
<dbReference type="SMART" id="SM01294">
    <property type="entry name" value="PKS_PP_betabranch"/>
    <property type="match status" value="1"/>
</dbReference>
<dbReference type="InterPro" id="IPR042104">
    <property type="entry name" value="PKS_dehydratase_sf"/>
</dbReference>
<dbReference type="InterPro" id="IPR032821">
    <property type="entry name" value="PKS_assoc"/>
</dbReference>
<dbReference type="Pfam" id="PF00109">
    <property type="entry name" value="ketoacyl-synt"/>
    <property type="match status" value="1"/>
</dbReference>
<dbReference type="SMART" id="SM00825">
    <property type="entry name" value="PKS_KS"/>
    <property type="match status" value="1"/>
</dbReference>
<dbReference type="InterPro" id="IPR014043">
    <property type="entry name" value="Acyl_transferase_dom"/>
</dbReference>
<dbReference type="InterPro" id="IPR057326">
    <property type="entry name" value="KR_dom"/>
</dbReference>
<dbReference type="GO" id="GO:0031177">
    <property type="term" value="F:phosphopantetheine binding"/>
    <property type="evidence" value="ECO:0007669"/>
    <property type="project" value="InterPro"/>
</dbReference>
<sequence length="1787" mass="189445">MSQDGEFSEAVAIVGMSCRFAPDLDSLEKFWAFLIGGRHAVSAMPDKRWEPYASTSPQATAILRKTTRLGSFLDDIEGFDADFFGISPREADFLDPQQRIVLELAWEALGNAGVPPLSLRGSDAGVFVAANSNDYGRRLLEDIPRTGAWAVNGTTYYGIANRISYFLDLRGPSMAVDTACAGSLTALHLACQSLREGEIPLAVVGGVNIMASPTLFVALDAAGATAPDGRSKAFAADADGYGRGEGAGVVVLKRLADARRDGDEVLALIPGSGVFQDGRSDGMMAPNGSAQEHMLRVAYARAGIAPETVHYVEAHGTGTPVGDREEAKALAAVFGAGRTPDEPCLIGSVKPNIGHVEAGSGIAGVIKAVLALRHAEIPPSLHREPNPDFDWAGSGLRLIGERSPWPAGDSPRRAGVSSYGVGGSISHVILQEAPPAPTASAGDTTAEAAATTVPAEVTTGTRPSVFPLSAMSEAGVAALATRTADWLVEHPGASLPSVGHTLAQRRSHLPQRAAVLAASPGELVERLREVADGKSTPQVARGRTVADPAPVVWVFSGHGAQWAGMGRQLLRDEPVFAAAVDALAEVFREELGWTPREALTAGGPWSGVEVQALTFATQVALAQTWRARGLTPAAVIGHSVGEIAAAAVAGSLDVLAAARFACQRARALERLQGAGGMAMVGLGFDEARQRLAGQLGVVAAISASPTSTVLSGDREAVEQIVTHWREEGVAVWRVDTDIAFHSPHVDAAVAEVAAAAGALRPGAPRTTLYSTALTDPRSTAPRDGAYWVANLREPVRFTDAVTAAVADGHRVFLEVSTHPVVTHSIGETLAHLGVEDATVVHSLRRDTDEVRALLAGLARLHCAGAAVDWGRLHPTGSLLPMPSVAWQHRPYWIFPESRAESGPGGGHDPERHSLLGGRMTVSGAPPRQVWQTYLDMSSRPYPLDHEVVDVEITPAAVLINSFALAAGEDGRLPALADIVLRTPLAVAPPRVVQIVLSENTARLATRVAPQDGGPVVDDEEYEWITHSTATIDWSTELVDGGLDADEVRARCPQEWSWQRVDEMFRRMGVGGYAFPWDVVELRRNDEEQLADIVIVPPPAQTATSWAHVIDGALTISAVLVTPEYARHQWMSSHIESVVFKGEPPAHITVHSVRSPRSPQDTVDVQVANEHGEVVCQVRGLRFSAISDTDSAVAAPRELVHEVVWRPLDLTVDGVTTELSRVVVVGADPAAGDLAGALAGTGLRTVRVDGPDELATVGLTPRDAVLVAPGFGDADESAEQAAERCGWALIHSAQALIEAQAAGGDPAAAQPRLWCLTRGVRQAVGERSLAHAPLWGIARIIAGEHPDLWGGVVDLADDADIPAETVATVLRRLTGDEDIVSVTGGEVAVQRLGQVERPADGTALQCRPTDTYLITGGLGSLGLMVARWLADRGARRILLAGRRGLPPRAEWDGDHDVRTRRQIDGVLELEALGVTVRTLALDITDPVEVAAALDPATHGMPAVRGIVHAAGVVRDAMVDKVDREGLHDVLGPKVNGAMVLHRLFPPGTLDFFVMFSSCGQFTRLTGQTTYAAANSFLDALAAHRHADGHTETTSLGWTSWRGVGMSESISSTMLEANSRGLDAISVTEAFRAWAFADRFHSPYHAILRVLAPTTNAPRLPMLRELTATRSTTEGGTGQAFSVDWVDTPEQELRELVTADVREQAAAELSLAAEDLELRRPLVELGVDSVMTVALRVRLQGRYGLELPPNILWNKPTIAALADHIVDSLRPAEPADDDPADDPAALRVG</sequence>
<dbReference type="PANTHER" id="PTHR43775:SF37">
    <property type="entry name" value="SI:DKEY-61P9.11"/>
    <property type="match status" value="1"/>
</dbReference>
<dbReference type="InterPro" id="IPR016035">
    <property type="entry name" value="Acyl_Trfase/lysoPLipase"/>
</dbReference>
<dbReference type="Pfam" id="PF02801">
    <property type="entry name" value="Ketoacyl-synt_C"/>
    <property type="match status" value="1"/>
</dbReference>
<feature type="region of interest" description="C-terminal hotdog fold" evidence="4">
    <location>
        <begin position="1052"/>
        <end position="1191"/>
    </location>
</feature>
<dbReference type="PROSITE" id="PS52004">
    <property type="entry name" value="KS3_2"/>
    <property type="match status" value="1"/>
</dbReference>
<dbReference type="Gene3D" id="3.40.50.720">
    <property type="entry name" value="NAD(P)-binding Rossmann-like Domain"/>
    <property type="match status" value="1"/>
</dbReference>
<dbReference type="InterPro" id="IPR036291">
    <property type="entry name" value="NAD(P)-bd_dom_sf"/>
</dbReference>
<dbReference type="Pfam" id="PF14765">
    <property type="entry name" value="PS-DH"/>
    <property type="match status" value="1"/>
</dbReference>
<dbReference type="SUPFAM" id="SSF51735">
    <property type="entry name" value="NAD(P)-binding Rossmann-fold domains"/>
    <property type="match status" value="2"/>
</dbReference>
<dbReference type="Gene3D" id="3.30.70.3290">
    <property type="match status" value="1"/>
</dbReference>
<keyword evidence="3" id="KW-0808">Transferase</keyword>
<dbReference type="SMART" id="SM00822">
    <property type="entry name" value="PKS_KR"/>
    <property type="match status" value="1"/>
</dbReference>
<feature type="domain" description="Carrier" evidence="6">
    <location>
        <begin position="1690"/>
        <end position="1767"/>
    </location>
</feature>
<feature type="domain" description="Ketosynthase family 3 (KS3)" evidence="7">
    <location>
        <begin position="8"/>
        <end position="432"/>
    </location>
</feature>
<dbReference type="GO" id="GO:0071770">
    <property type="term" value="P:DIM/DIP cell wall layer assembly"/>
    <property type="evidence" value="ECO:0007669"/>
    <property type="project" value="TreeGrafter"/>
</dbReference>
<dbReference type="Gene3D" id="1.10.1200.10">
    <property type="entry name" value="ACP-like"/>
    <property type="match status" value="1"/>
</dbReference>
<dbReference type="SMART" id="SM00826">
    <property type="entry name" value="PKS_DH"/>
    <property type="match status" value="1"/>
</dbReference>
<dbReference type="InterPro" id="IPR050091">
    <property type="entry name" value="PKS_NRPS_Biosynth_Enz"/>
</dbReference>
<feature type="active site" description="Proton donor; for dehydratase activity" evidence="4">
    <location>
        <position position="1110"/>
    </location>
</feature>
<dbReference type="Pfam" id="PF00698">
    <property type="entry name" value="Acyl_transf_1"/>
    <property type="match status" value="1"/>
</dbReference>
<dbReference type="InterPro" id="IPR014031">
    <property type="entry name" value="Ketoacyl_synth_C"/>
</dbReference>
<keyword evidence="2" id="KW-0597">Phosphoprotein</keyword>
<evidence type="ECO:0000256" key="2">
    <source>
        <dbReference type="ARBA" id="ARBA00022553"/>
    </source>
</evidence>
<dbReference type="FunFam" id="3.40.47.10:FF:000019">
    <property type="entry name" value="Polyketide synthase type I"/>
    <property type="match status" value="1"/>
</dbReference>
<evidence type="ECO:0000259" key="7">
    <source>
        <dbReference type="PROSITE" id="PS52004"/>
    </source>
</evidence>
<keyword evidence="10" id="KW-1185">Reference proteome</keyword>
<dbReference type="InterPro" id="IPR036736">
    <property type="entry name" value="ACP-like_sf"/>
</dbReference>
<evidence type="ECO:0000313" key="9">
    <source>
        <dbReference type="EMBL" id="SCF02618.1"/>
    </source>
</evidence>
<keyword evidence="1" id="KW-0596">Phosphopantetheine</keyword>
<dbReference type="InterPro" id="IPR016039">
    <property type="entry name" value="Thiolase-like"/>
</dbReference>
<dbReference type="GO" id="GO:0005886">
    <property type="term" value="C:plasma membrane"/>
    <property type="evidence" value="ECO:0007669"/>
    <property type="project" value="TreeGrafter"/>
</dbReference>
<dbReference type="SMART" id="SM00823">
    <property type="entry name" value="PKS_PP"/>
    <property type="match status" value="1"/>
</dbReference>
<dbReference type="InterPro" id="IPR020806">
    <property type="entry name" value="PKS_PP-bd"/>
</dbReference>
<gene>
    <name evidence="9" type="ORF">GA0070216_10488</name>
</gene>
<dbReference type="Gene3D" id="3.40.47.10">
    <property type="match status" value="1"/>
</dbReference>
<dbReference type="GO" id="GO:0005737">
    <property type="term" value="C:cytoplasm"/>
    <property type="evidence" value="ECO:0007669"/>
    <property type="project" value="TreeGrafter"/>
</dbReference>
<dbReference type="SMART" id="SM00827">
    <property type="entry name" value="PKS_AT"/>
    <property type="match status" value="1"/>
</dbReference>
<dbReference type="Pfam" id="PF08659">
    <property type="entry name" value="KR"/>
    <property type="match status" value="1"/>
</dbReference>
<protein>
    <submittedName>
        <fullName evidence="9">6-methylsalicylic acid synthase</fullName>
    </submittedName>
</protein>
<evidence type="ECO:0000256" key="5">
    <source>
        <dbReference type="SAM" id="MobiDB-lite"/>
    </source>
</evidence>
<dbReference type="InterPro" id="IPR016036">
    <property type="entry name" value="Malonyl_transacylase_ACP-bd"/>
</dbReference>
<feature type="region of interest" description="Disordered" evidence="5">
    <location>
        <begin position="1768"/>
        <end position="1787"/>
    </location>
</feature>
<accession>A0A1C4X2E2</accession>
<evidence type="ECO:0000256" key="3">
    <source>
        <dbReference type="ARBA" id="ARBA00022679"/>
    </source>
</evidence>